<gene>
    <name evidence="1" type="ORF">SAMN02745977_01985</name>
</gene>
<dbReference type="STRING" id="1121117.SAMN02745977_01985"/>
<accession>A0A1H8J886</accession>
<dbReference type="Pfam" id="PF11306">
    <property type="entry name" value="DUF3108"/>
    <property type="match status" value="1"/>
</dbReference>
<reference evidence="1 2" key="1">
    <citation type="submission" date="2016-10" db="EMBL/GenBank/DDBJ databases">
        <authorList>
            <person name="de Groot N.N."/>
        </authorList>
    </citation>
    <scope>NUCLEOTIDE SEQUENCE [LARGE SCALE GENOMIC DNA]</scope>
    <source>
        <strain evidence="1 2">DSM 15123</strain>
    </source>
</reference>
<proteinExistence type="predicted"/>
<evidence type="ECO:0000313" key="2">
    <source>
        <dbReference type="Proteomes" id="UP000199531"/>
    </source>
</evidence>
<organism evidence="1 2">
    <name type="scientific">Brachymonas denitrificans DSM 15123</name>
    <dbReference type="NCBI Taxonomy" id="1121117"/>
    <lineage>
        <taxon>Bacteria</taxon>
        <taxon>Pseudomonadati</taxon>
        <taxon>Pseudomonadota</taxon>
        <taxon>Betaproteobacteria</taxon>
        <taxon>Burkholderiales</taxon>
        <taxon>Comamonadaceae</taxon>
        <taxon>Brachymonas</taxon>
    </lineage>
</organism>
<name>A0A1H8J886_9BURK</name>
<dbReference type="Proteomes" id="UP000199531">
    <property type="component" value="Unassembled WGS sequence"/>
</dbReference>
<dbReference type="AlphaFoldDB" id="A0A1H8J886"/>
<dbReference type="InterPro" id="IPR021457">
    <property type="entry name" value="DUF3108"/>
</dbReference>
<sequence length="263" mass="28197">MASGSATTPAASAAVAGSAAGTPAPIPAELIALSRAPAKAPPSFTLEYDMQGEAKKLKYHASGTLQWTNHGDQSYQMAYTISAFLVGKRTQVSQGTLGPNGLRPDRFADQWRGEKAASFARTPDASTDVAQGQIQFSAGNPEVPLLPGAQDQVSMFVQLLALFNADAGRYPPGSTLLLQAAGPRNAPLFRFRVDPEETVHAGGQEHHAIKLTQVRSAGQNKRIEMWLAPWSSSGQTHYLPVRMRISEDNGNFVEQTLKRMPKG</sequence>
<dbReference type="EMBL" id="FOCW01000006">
    <property type="protein sequence ID" value="SEN76889.1"/>
    <property type="molecule type" value="Genomic_DNA"/>
</dbReference>
<keyword evidence="2" id="KW-1185">Reference proteome</keyword>
<protein>
    <recommendedName>
        <fullName evidence="3">DUF3108 domain-containing protein</fullName>
    </recommendedName>
</protein>
<evidence type="ECO:0008006" key="3">
    <source>
        <dbReference type="Google" id="ProtNLM"/>
    </source>
</evidence>
<evidence type="ECO:0000313" key="1">
    <source>
        <dbReference type="EMBL" id="SEN76889.1"/>
    </source>
</evidence>